<dbReference type="HOGENOM" id="CLU_1448319_0_0_1"/>
<keyword evidence="2" id="KW-1185">Reference proteome</keyword>
<dbReference type="OMA" id="FATAWCP"/>
<evidence type="ECO:0008006" key="3">
    <source>
        <dbReference type="Google" id="ProtNLM"/>
    </source>
</evidence>
<proteinExistence type="predicted"/>
<dbReference type="Gene3D" id="3.10.450.50">
    <property type="match status" value="1"/>
</dbReference>
<protein>
    <recommendedName>
        <fullName evidence="3">SnoaL-like domain-containing protein</fullName>
    </recommendedName>
</protein>
<evidence type="ECO:0000313" key="1">
    <source>
        <dbReference type="EMBL" id="EME46178.1"/>
    </source>
</evidence>
<sequence>MTAIKDAALYDDVAAIKALIKAFFDRVNKNDPKGLQQLFVPAAHLSILRQQPDRAPPEASQWSAALQPAAQSITSSAEKITTVYQDSIEAFIKLVEDGNKRKDPKKPWPKIDEMPDLDATDVKVDGLFATAWCPFSVFFDGVLHHYGTFVYTFGKDRQSSGGSVTEKDFKFETLLQKYTRTPGWGGDSPDLFGGDAREWEQMRL</sequence>
<reference evidence="2" key="1">
    <citation type="journal article" date="2012" name="PLoS Genet.">
        <title>The genomes of the fungal plant pathogens Cladosporium fulvum and Dothistroma septosporum reveal adaptation to different hosts and lifestyles but also signatures of common ancestry.</title>
        <authorList>
            <person name="de Wit P.J.G.M."/>
            <person name="van der Burgt A."/>
            <person name="Oekmen B."/>
            <person name="Stergiopoulos I."/>
            <person name="Abd-Elsalam K.A."/>
            <person name="Aerts A.L."/>
            <person name="Bahkali A.H."/>
            <person name="Beenen H.G."/>
            <person name="Chettri P."/>
            <person name="Cox M.P."/>
            <person name="Datema E."/>
            <person name="de Vries R.P."/>
            <person name="Dhillon B."/>
            <person name="Ganley A.R."/>
            <person name="Griffiths S.A."/>
            <person name="Guo Y."/>
            <person name="Hamelin R.C."/>
            <person name="Henrissat B."/>
            <person name="Kabir M.S."/>
            <person name="Jashni M.K."/>
            <person name="Kema G."/>
            <person name="Klaubauf S."/>
            <person name="Lapidus A."/>
            <person name="Levasseur A."/>
            <person name="Lindquist E."/>
            <person name="Mehrabi R."/>
            <person name="Ohm R.A."/>
            <person name="Owen T.J."/>
            <person name="Salamov A."/>
            <person name="Schwelm A."/>
            <person name="Schijlen E."/>
            <person name="Sun H."/>
            <person name="van den Burg H.A."/>
            <person name="van Ham R.C.H.J."/>
            <person name="Zhang S."/>
            <person name="Goodwin S.B."/>
            <person name="Grigoriev I.V."/>
            <person name="Collemare J."/>
            <person name="Bradshaw R.E."/>
        </authorList>
    </citation>
    <scope>NUCLEOTIDE SEQUENCE [LARGE SCALE GENOMIC DNA]</scope>
    <source>
        <strain evidence="2">NZE10 / CBS 128990</strain>
    </source>
</reference>
<dbReference type="Proteomes" id="UP000016933">
    <property type="component" value="Unassembled WGS sequence"/>
</dbReference>
<dbReference type="eggNOG" id="ENOG502RHEC">
    <property type="taxonomic scope" value="Eukaryota"/>
</dbReference>
<name>N1PTA0_DOTSN</name>
<accession>N1PTA0</accession>
<dbReference type="OrthoDB" id="5181940at2759"/>
<reference evidence="1 2" key="2">
    <citation type="journal article" date="2012" name="PLoS Pathog.">
        <title>Diverse lifestyles and strategies of plant pathogenesis encoded in the genomes of eighteen Dothideomycetes fungi.</title>
        <authorList>
            <person name="Ohm R.A."/>
            <person name="Feau N."/>
            <person name="Henrissat B."/>
            <person name="Schoch C.L."/>
            <person name="Horwitz B.A."/>
            <person name="Barry K.W."/>
            <person name="Condon B.J."/>
            <person name="Copeland A.C."/>
            <person name="Dhillon B."/>
            <person name="Glaser F."/>
            <person name="Hesse C.N."/>
            <person name="Kosti I."/>
            <person name="LaButti K."/>
            <person name="Lindquist E.A."/>
            <person name="Lucas S."/>
            <person name="Salamov A.A."/>
            <person name="Bradshaw R.E."/>
            <person name="Ciuffetti L."/>
            <person name="Hamelin R.C."/>
            <person name="Kema G.H.J."/>
            <person name="Lawrence C."/>
            <person name="Scott J.A."/>
            <person name="Spatafora J.W."/>
            <person name="Turgeon B.G."/>
            <person name="de Wit P.J.G.M."/>
            <person name="Zhong S."/>
            <person name="Goodwin S.B."/>
            <person name="Grigoriev I.V."/>
        </authorList>
    </citation>
    <scope>NUCLEOTIDE SEQUENCE [LARGE SCALE GENOMIC DNA]</scope>
    <source>
        <strain evidence="2">NZE10 / CBS 128990</strain>
    </source>
</reference>
<evidence type="ECO:0000313" key="2">
    <source>
        <dbReference type="Proteomes" id="UP000016933"/>
    </source>
</evidence>
<gene>
    <name evidence="1" type="ORF">DOTSEDRAFT_70240</name>
</gene>
<dbReference type="AlphaFoldDB" id="N1PTA0"/>
<dbReference type="EMBL" id="KB446537">
    <property type="protein sequence ID" value="EME46178.1"/>
    <property type="molecule type" value="Genomic_DNA"/>
</dbReference>
<organism evidence="1 2">
    <name type="scientific">Dothistroma septosporum (strain NZE10 / CBS 128990)</name>
    <name type="common">Red band needle blight fungus</name>
    <name type="synonym">Mycosphaerella pini</name>
    <dbReference type="NCBI Taxonomy" id="675120"/>
    <lineage>
        <taxon>Eukaryota</taxon>
        <taxon>Fungi</taxon>
        <taxon>Dikarya</taxon>
        <taxon>Ascomycota</taxon>
        <taxon>Pezizomycotina</taxon>
        <taxon>Dothideomycetes</taxon>
        <taxon>Dothideomycetidae</taxon>
        <taxon>Mycosphaerellales</taxon>
        <taxon>Mycosphaerellaceae</taxon>
        <taxon>Dothistroma</taxon>
    </lineage>
</organism>